<organism evidence="1 2">
    <name type="scientific">Brenthis ino</name>
    <name type="common">lesser marbled fritillary</name>
    <dbReference type="NCBI Taxonomy" id="405034"/>
    <lineage>
        <taxon>Eukaryota</taxon>
        <taxon>Metazoa</taxon>
        <taxon>Ecdysozoa</taxon>
        <taxon>Arthropoda</taxon>
        <taxon>Hexapoda</taxon>
        <taxon>Insecta</taxon>
        <taxon>Pterygota</taxon>
        <taxon>Neoptera</taxon>
        <taxon>Endopterygota</taxon>
        <taxon>Lepidoptera</taxon>
        <taxon>Glossata</taxon>
        <taxon>Ditrysia</taxon>
        <taxon>Papilionoidea</taxon>
        <taxon>Nymphalidae</taxon>
        <taxon>Heliconiinae</taxon>
        <taxon>Argynnini</taxon>
        <taxon>Brenthis</taxon>
    </lineage>
</organism>
<evidence type="ECO:0000313" key="2">
    <source>
        <dbReference type="Proteomes" id="UP000838878"/>
    </source>
</evidence>
<accession>A0A8J9VKR1</accession>
<feature type="non-terminal residue" evidence="1">
    <location>
        <position position="86"/>
    </location>
</feature>
<gene>
    <name evidence="1" type="ORF">BINO364_LOCUS263</name>
</gene>
<dbReference type="EMBL" id="OV170221">
    <property type="protein sequence ID" value="CAH0713067.1"/>
    <property type="molecule type" value="Genomic_DNA"/>
</dbReference>
<dbReference type="AlphaFoldDB" id="A0A8J9VKR1"/>
<proteinExistence type="predicted"/>
<reference evidence="1" key="1">
    <citation type="submission" date="2021-12" db="EMBL/GenBank/DDBJ databases">
        <authorList>
            <person name="Martin H S."/>
        </authorList>
    </citation>
    <scope>NUCLEOTIDE SEQUENCE</scope>
</reference>
<name>A0A8J9VKR1_9NEOP</name>
<sequence length="86" mass="9879">MPKSLDEVKRTFGNKLLFEKLPNGLFFKQSKIVTDMQSVAFKKEGIEYGHSIKRIGVFKVPVDTSELVDRETARLETVGMGRRFEK</sequence>
<dbReference type="Proteomes" id="UP000838878">
    <property type="component" value="Chromosome 1"/>
</dbReference>
<protein>
    <submittedName>
        <fullName evidence="1">Uncharacterized protein</fullName>
    </submittedName>
</protein>
<keyword evidence="2" id="KW-1185">Reference proteome</keyword>
<evidence type="ECO:0000313" key="1">
    <source>
        <dbReference type="EMBL" id="CAH0713067.1"/>
    </source>
</evidence>